<proteinExistence type="predicted"/>
<protein>
    <submittedName>
        <fullName evidence="1">Uncharacterized protein</fullName>
    </submittedName>
</protein>
<evidence type="ECO:0000313" key="1">
    <source>
        <dbReference type="EMBL" id="SDM23406.1"/>
    </source>
</evidence>
<reference evidence="1 2" key="1">
    <citation type="submission" date="2016-10" db="EMBL/GenBank/DDBJ databases">
        <authorList>
            <person name="Varghese N."/>
            <person name="Submissions S."/>
        </authorList>
    </citation>
    <scope>NUCLEOTIDE SEQUENCE [LARGE SCALE GENOMIC DNA]</scope>
    <source>
        <strain evidence="1 2">CGMCC 1.10941</strain>
    </source>
</reference>
<dbReference type="Proteomes" id="UP000199242">
    <property type="component" value="Unassembled WGS sequence"/>
</dbReference>
<keyword evidence="2" id="KW-1185">Reference proteome</keyword>
<organism evidence="1 2">
    <name type="scientific">Chryseobacterium taihuense</name>
    <dbReference type="NCBI Taxonomy" id="1141221"/>
    <lineage>
        <taxon>Bacteria</taxon>
        <taxon>Pseudomonadati</taxon>
        <taxon>Bacteroidota</taxon>
        <taxon>Flavobacteriia</taxon>
        <taxon>Flavobacteriales</taxon>
        <taxon>Weeksellaceae</taxon>
        <taxon>Chryseobacterium group</taxon>
        <taxon>Chryseobacterium</taxon>
    </lineage>
</organism>
<name>A0ABY0R0X5_9FLAO</name>
<evidence type="ECO:0000313" key="2">
    <source>
        <dbReference type="Proteomes" id="UP000199242"/>
    </source>
</evidence>
<sequence>MRPSFDGLFFGANSRYRYSLFVISAAAFATAEITKELRHAAQSGLMYLCVLEIIIFIIF</sequence>
<accession>A0ABY0R0X5</accession>
<comment type="caution">
    <text evidence="1">The sequence shown here is derived from an EMBL/GenBank/DDBJ whole genome shotgun (WGS) entry which is preliminary data.</text>
</comment>
<gene>
    <name evidence="1" type="ORF">SAMN05216273_1183</name>
</gene>
<dbReference type="EMBL" id="FNHD01000018">
    <property type="protein sequence ID" value="SDM23406.1"/>
    <property type="molecule type" value="Genomic_DNA"/>
</dbReference>